<dbReference type="OrthoDB" id="7362472at2"/>
<accession>A0A1E5Q3Z1</accession>
<name>A0A1E5Q3Z1_9PROT</name>
<proteinExistence type="predicted"/>
<dbReference type="EMBL" id="MCGG01000072">
    <property type="protein sequence ID" value="OEJ64338.1"/>
    <property type="molecule type" value="Genomic_DNA"/>
</dbReference>
<gene>
    <name evidence="1" type="ORF">BEN30_16810</name>
</gene>
<dbReference type="AlphaFoldDB" id="A0A1E5Q3Z1"/>
<dbReference type="Proteomes" id="UP000095347">
    <property type="component" value="Unassembled WGS sequence"/>
</dbReference>
<sequence length="163" mass="17029">MNQTSEIVREAVGVFKDRPTFENAVERLLKAGFERPDLSVLDGHESLEVAGEPGKPWKDVLTAMVGEIKYEGPLVAAGAILLAGGPTAALIASIIGAATAGVAAKEVLDEVTSTPDSADFANALAAGGLILWVRCNDFSQEAEALLTLQQSDGSNVHVTERTV</sequence>
<dbReference type="RefSeq" id="WP_069959322.1">
    <property type="nucleotide sequence ID" value="NZ_MCGG01000072.1"/>
</dbReference>
<protein>
    <submittedName>
        <fullName evidence="1">Uncharacterized protein</fullName>
    </submittedName>
</protein>
<evidence type="ECO:0000313" key="1">
    <source>
        <dbReference type="EMBL" id="OEJ64338.1"/>
    </source>
</evidence>
<comment type="caution">
    <text evidence="1">The sequence shown here is derived from an EMBL/GenBank/DDBJ whole genome shotgun (WGS) entry which is preliminary data.</text>
</comment>
<dbReference type="STRING" id="28181.BEN30_16810"/>
<organism evidence="1 2">
    <name type="scientific">Magnetovibrio blakemorei</name>
    <dbReference type="NCBI Taxonomy" id="28181"/>
    <lineage>
        <taxon>Bacteria</taxon>
        <taxon>Pseudomonadati</taxon>
        <taxon>Pseudomonadota</taxon>
        <taxon>Alphaproteobacteria</taxon>
        <taxon>Rhodospirillales</taxon>
        <taxon>Magnetovibrionaceae</taxon>
        <taxon>Magnetovibrio</taxon>
    </lineage>
</organism>
<keyword evidence="2" id="KW-1185">Reference proteome</keyword>
<reference evidence="2" key="1">
    <citation type="submission" date="2016-07" db="EMBL/GenBank/DDBJ databases">
        <authorList>
            <person name="Florea S."/>
            <person name="Webb J.S."/>
            <person name="Jaromczyk J."/>
            <person name="Schardl C.L."/>
        </authorList>
    </citation>
    <scope>NUCLEOTIDE SEQUENCE [LARGE SCALE GENOMIC DNA]</scope>
    <source>
        <strain evidence="2">MV-1</strain>
    </source>
</reference>
<evidence type="ECO:0000313" key="2">
    <source>
        <dbReference type="Proteomes" id="UP000095347"/>
    </source>
</evidence>